<dbReference type="PANTHER" id="PTHR24092:SF180">
    <property type="entry name" value="PHOSPHOLIPID-TRANSPORTING ATPASE DNF1-RELATED"/>
    <property type="match status" value="1"/>
</dbReference>
<dbReference type="InterPro" id="IPR023298">
    <property type="entry name" value="ATPase_P-typ_TM_dom_sf"/>
</dbReference>
<dbReference type="InterPro" id="IPR008250">
    <property type="entry name" value="ATPase_P-typ_transduc_dom_A_sf"/>
</dbReference>
<feature type="region of interest" description="Disordered" evidence="3">
    <location>
        <begin position="1"/>
        <end position="82"/>
    </location>
</feature>
<feature type="transmembrane region" description="Helical" evidence="4">
    <location>
        <begin position="523"/>
        <end position="546"/>
    </location>
</feature>
<sequence length="591" mass="66351">MAIQPYQEDNEASSGPLDTAPAKRLRWATQRVAGSQGGTKRQSILRRLSHKKRSSDDSAKRESNGTDLESVPEGSEASTEQAGAGRRVFFNMPLPEDARDEEGHPIAQFVRNKIRTAKYTPISFIPKNLWFQFHNIANIYFLFIIILSIFPIFGASNPGLSAVPLIVIVTITAIKDAIEDWRRTVLDNELNNAPAHRLVDWENVNTAEDQISLWRKFKKANTRAITFVWHLWKNRKESKAEKRNSQKDRALDEGGDTRRPSMYSQRMSVISMATEEPGAMEMTPVHSPMPASAMEGSKEMDLGDHIRKSLENDALKPGDVHQVVEVAKDPTDPNAPIPKRFYGNIINPNKPTGKARFKKDCWKNVQVGDFVRLYNEESIPADIVVLSTSDPDGACYVETKNLDGETNLKVRQALHCGQKVKRARDCERAEFILESEPPHANLYSYSGAVRWKQYGSKNSDVEAADMAEPVSINNMLLRGCSIRNTEWVLGIVVFTGEETKIMLNSGITPTKRAQISKDLNWNVIYNFIILFFMCLISAVVQGTTWGKGDESLDFFEFGSYGGTPGLNGFITFWAAIILFQNLVPISLYITL</sequence>
<keyword evidence="2" id="KW-0813">Transport</keyword>
<keyword evidence="4" id="KW-0472">Membrane</keyword>
<evidence type="ECO:0000256" key="4">
    <source>
        <dbReference type="SAM" id="Phobius"/>
    </source>
</evidence>
<evidence type="ECO:0000259" key="5">
    <source>
        <dbReference type="Pfam" id="PF16209"/>
    </source>
</evidence>
<feature type="compositionally biased region" description="Basic residues" evidence="3">
    <location>
        <begin position="43"/>
        <end position="53"/>
    </location>
</feature>
<dbReference type="Gene3D" id="2.70.150.10">
    <property type="entry name" value="Calcium-transporting ATPase, cytoplasmic transduction domain A"/>
    <property type="match status" value="1"/>
</dbReference>
<feature type="transmembrane region" description="Helical" evidence="4">
    <location>
        <begin position="566"/>
        <end position="589"/>
    </location>
</feature>
<dbReference type="GO" id="GO:0005886">
    <property type="term" value="C:plasma membrane"/>
    <property type="evidence" value="ECO:0007669"/>
    <property type="project" value="TreeGrafter"/>
</dbReference>
<feature type="transmembrane region" description="Helical" evidence="4">
    <location>
        <begin position="136"/>
        <end position="153"/>
    </location>
</feature>
<evidence type="ECO:0000313" key="7">
    <source>
        <dbReference type="Proteomes" id="UP000729357"/>
    </source>
</evidence>
<name>A0A9P8FK05_AURME</name>
<dbReference type="SUPFAM" id="SSF81653">
    <property type="entry name" value="Calcium ATPase, transduction domain A"/>
    <property type="match status" value="1"/>
</dbReference>
<dbReference type="InterPro" id="IPR032631">
    <property type="entry name" value="P-type_ATPase_N"/>
</dbReference>
<dbReference type="GO" id="GO:0140326">
    <property type="term" value="F:ATPase-coupled intramembrane lipid transporter activity"/>
    <property type="evidence" value="ECO:0007669"/>
    <property type="project" value="TreeGrafter"/>
</dbReference>
<dbReference type="GO" id="GO:0012505">
    <property type="term" value="C:endomembrane system"/>
    <property type="evidence" value="ECO:0007669"/>
    <property type="project" value="UniProtKB-SubCell"/>
</dbReference>
<evidence type="ECO:0000256" key="1">
    <source>
        <dbReference type="ARBA" id="ARBA00004308"/>
    </source>
</evidence>
<dbReference type="Proteomes" id="UP000729357">
    <property type="component" value="Unassembled WGS sequence"/>
</dbReference>
<protein>
    <submittedName>
        <fullName evidence="6">Aminophospholipid-translocating P4-type ATPase</fullName>
    </submittedName>
</protein>
<gene>
    <name evidence="6" type="ORF">KCU98_g11739</name>
</gene>
<dbReference type="AlphaFoldDB" id="A0A9P8FK05"/>
<keyword evidence="7" id="KW-1185">Reference proteome</keyword>
<dbReference type="Pfam" id="PF16209">
    <property type="entry name" value="PhoLip_ATPase_N"/>
    <property type="match status" value="1"/>
</dbReference>
<keyword evidence="4" id="KW-1133">Transmembrane helix</keyword>
<reference evidence="6" key="1">
    <citation type="journal article" date="2021" name="J Fungi (Basel)">
        <title>Virulence traits and population genomics of the black yeast Aureobasidium melanogenum.</title>
        <authorList>
            <person name="Cernosa A."/>
            <person name="Sun X."/>
            <person name="Gostincar C."/>
            <person name="Fang C."/>
            <person name="Gunde-Cimerman N."/>
            <person name="Song Z."/>
        </authorList>
    </citation>
    <scope>NUCLEOTIDE SEQUENCE</scope>
    <source>
        <strain evidence="6">EXF-9298</strain>
    </source>
</reference>
<feature type="compositionally biased region" description="Basic and acidic residues" evidence="3">
    <location>
        <begin position="238"/>
        <end position="259"/>
    </location>
</feature>
<feature type="transmembrane region" description="Helical" evidence="4">
    <location>
        <begin position="159"/>
        <end position="178"/>
    </location>
</feature>
<proteinExistence type="predicted"/>
<comment type="caution">
    <text evidence="6">The sequence shown here is derived from an EMBL/GenBank/DDBJ whole genome shotgun (WGS) entry which is preliminary data.</text>
</comment>
<organism evidence="6 7">
    <name type="scientific">Aureobasidium melanogenum</name>
    <name type="common">Aureobasidium pullulans var. melanogenum</name>
    <dbReference type="NCBI Taxonomy" id="46634"/>
    <lineage>
        <taxon>Eukaryota</taxon>
        <taxon>Fungi</taxon>
        <taxon>Dikarya</taxon>
        <taxon>Ascomycota</taxon>
        <taxon>Pezizomycotina</taxon>
        <taxon>Dothideomycetes</taxon>
        <taxon>Dothideomycetidae</taxon>
        <taxon>Dothideales</taxon>
        <taxon>Saccotheciaceae</taxon>
        <taxon>Aureobasidium</taxon>
    </lineage>
</organism>
<feature type="non-terminal residue" evidence="6">
    <location>
        <position position="1"/>
    </location>
</feature>
<dbReference type="SUPFAM" id="SSF81665">
    <property type="entry name" value="Calcium ATPase, transmembrane domain M"/>
    <property type="match status" value="1"/>
</dbReference>
<dbReference type="PANTHER" id="PTHR24092">
    <property type="entry name" value="PROBABLE PHOSPHOLIPID-TRANSPORTING ATPASE"/>
    <property type="match status" value="1"/>
</dbReference>
<evidence type="ECO:0000256" key="2">
    <source>
        <dbReference type="ARBA" id="ARBA00022448"/>
    </source>
</evidence>
<evidence type="ECO:0000313" key="6">
    <source>
        <dbReference type="EMBL" id="KAG9974836.1"/>
    </source>
</evidence>
<comment type="subcellular location">
    <subcellularLocation>
        <location evidence="1">Endomembrane system</location>
    </subcellularLocation>
</comment>
<feature type="domain" description="P-type ATPase N-terminal" evidence="5">
    <location>
        <begin position="106"/>
        <end position="158"/>
    </location>
</feature>
<dbReference type="EMBL" id="JAHFXS010001926">
    <property type="protein sequence ID" value="KAG9974836.1"/>
    <property type="molecule type" value="Genomic_DNA"/>
</dbReference>
<keyword evidence="4" id="KW-0812">Transmembrane</keyword>
<evidence type="ECO:0000256" key="3">
    <source>
        <dbReference type="SAM" id="MobiDB-lite"/>
    </source>
</evidence>
<reference evidence="6" key="2">
    <citation type="submission" date="2021-08" db="EMBL/GenBank/DDBJ databases">
        <authorList>
            <person name="Gostincar C."/>
            <person name="Sun X."/>
            <person name="Song Z."/>
            <person name="Gunde-Cimerman N."/>
        </authorList>
    </citation>
    <scope>NUCLEOTIDE SEQUENCE</scope>
    <source>
        <strain evidence="6">EXF-9298</strain>
    </source>
</reference>
<feature type="region of interest" description="Disordered" evidence="3">
    <location>
        <begin position="238"/>
        <end position="261"/>
    </location>
</feature>
<dbReference type="GO" id="GO:0045332">
    <property type="term" value="P:phospholipid translocation"/>
    <property type="evidence" value="ECO:0007669"/>
    <property type="project" value="TreeGrafter"/>
</dbReference>
<feature type="compositionally biased region" description="Basic and acidic residues" evidence="3">
    <location>
        <begin position="54"/>
        <end position="64"/>
    </location>
</feature>
<accession>A0A9P8FK05</accession>